<dbReference type="EMBL" id="JAWIIV010000012">
    <property type="protein sequence ID" value="MEC4720552.1"/>
    <property type="molecule type" value="Genomic_DNA"/>
</dbReference>
<keyword evidence="1 2" id="KW-0597">Phosphoprotein</keyword>
<feature type="modified residue" description="4-aspartylphosphate" evidence="2">
    <location>
        <position position="53"/>
    </location>
</feature>
<dbReference type="SUPFAM" id="SSF52172">
    <property type="entry name" value="CheY-like"/>
    <property type="match status" value="1"/>
</dbReference>
<dbReference type="SMART" id="SM00448">
    <property type="entry name" value="REC"/>
    <property type="match status" value="1"/>
</dbReference>
<evidence type="ECO:0000313" key="5">
    <source>
        <dbReference type="Proteomes" id="UP001352263"/>
    </source>
</evidence>
<dbReference type="PANTHER" id="PTHR44591:SF3">
    <property type="entry name" value="RESPONSE REGULATORY DOMAIN-CONTAINING PROTEIN"/>
    <property type="match status" value="1"/>
</dbReference>
<dbReference type="InterPro" id="IPR011006">
    <property type="entry name" value="CheY-like_superfamily"/>
</dbReference>
<gene>
    <name evidence="4" type="ORF">RY831_15420</name>
</gene>
<name>A0ABU6JBB1_9BURK</name>
<dbReference type="InterPro" id="IPR050595">
    <property type="entry name" value="Bact_response_regulator"/>
</dbReference>
<evidence type="ECO:0000256" key="1">
    <source>
        <dbReference type="ARBA" id="ARBA00022553"/>
    </source>
</evidence>
<keyword evidence="5" id="KW-1185">Reference proteome</keyword>
<dbReference type="Proteomes" id="UP001352263">
    <property type="component" value="Unassembled WGS sequence"/>
</dbReference>
<feature type="domain" description="Response regulatory" evidence="3">
    <location>
        <begin position="3"/>
        <end position="118"/>
    </location>
</feature>
<proteinExistence type="predicted"/>
<dbReference type="PROSITE" id="PS50110">
    <property type="entry name" value="RESPONSE_REGULATORY"/>
    <property type="match status" value="1"/>
</dbReference>
<accession>A0ABU6JBB1</accession>
<protein>
    <submittedName>
        <fullName evidence="4">Response regulator</fullName>
    </submittedName>
</protein>
<dbReference type="PANTHER" id="PTHR44591">
    <property type="entry name" value="STRESS RESPONSE REGULATOR PROTEIN 1"/>
    <property type="match status" value="1"/>
</dbReference>
<dbReference type="Pfam" id="PF00072">
    <property type="entry name" value="Response_reg"/>
    <property type="match status" value="1"/>
</dbReference>
<organism evidence="4 5">
    <name type="scientific">Noviherbaspirillum album</name>
    <dbReference type="NCBI Taxonomy" id="3080276"/>
    <lineage>
        <taxon>Bacteria</taxon>
        <taxon>Pseudomonadati</taxon>
        <taxon>Pseudomonadota</taxon>
        <taxon>Betaproteobacteria</taxon>
        <taxon>Burkholderiales</taxon>
        <taxon>Oxalobacteraceae</taxon>
        <taxon>Noviherbaspirillum</taxon>
    </lineage>
</organism>
<dbReference type="RefSeq" id="WP_326507269.1">
    <property type="nucleotide sequence ID" value="NZ_JAWIIV010000012.1"/>
</dbReference>
<evidence type="ECO:0000259" key="3">
    <source>
        <dbReference type="PROSITE" id="PS50110"/>
    </source>
</evidence>
<comment type="caution">
    <text evidence="4">The sequence shown here is derived from an EMBL/GenBank/DDBJ whole genome shotgun (WGS) entry which is preliminary data.</text>
</comment>
<sequence>MLKVAVLDANAISRNLLTSVLIGGGHDVVGDANISAAGMAAMIKLQPQLVCIDIGTPDDEGFARLDNIRTSLPKALVFLVSGKMEAATVQRAMESGVHGFIVKPFNGATVLTSIRNAIIKIAKQHRQAATSNKPAD</sequence>
<evidence type="ECO:0000256" key="2">
    <source>
        <dbReference type="PROSITE-ProRule" id="PRU00169"/>
    </source>
</evidence>
<dbReference type="Gene3D" id="3.40.50.2300">
    <property type="match status" value="1"/>
</dbReference>
<evidence type="ECO:0000313" key="4">
    <source>
        <dbReference type="EMBL" id="MEC4720552.1"/>
    </source>
</evidence>
<reference evidence="4 5" key="1">
    <citation type="submission" date="2023-10" db="EMBL/GenBank/DDBJ databases">
        <title>Noviherbaspirillum sp. CPCC 100848 genome assembly.</title>
        <authorList>
            <person name="Li X.Y."/>
            <person name="Fang X.M."/>
        </authorList>
    </citation>
    <scope>NUCLEOTIDE SEQUENCE [LARGE SCALE GENOMIC DNA]</scope>
    <source>
        <strain evidence="4 5">CPCC 100848</strain>
    </source>
</reference>
<dbReference type="InterPro" id="IPR001789">
    <property type="entry name" value="Sig_transdc_resp-reg_receiver"/>
</dbReference>